<comment type="subcellular location">
    <subcellularLocation>
        <location evidence="1">Periplasm</location>
    </subcellularLocation>
</comment>
<dbReference type="Pfam" id="PF13144">
    <property type="entry name" value="ChapFlgA"/>
    <property type="match status" value="1"/>
</dbReference>
<dbReference type="GO" id="GO:0044780">
    <property type="term" value="P:bacterial-type flagellum assembly"/>
    <property type="evidence" value="ECO:0007669"/>
    <property type="project" value="InterPro"/>
</dbReference>
<feature type="chain" id="PRO_5027091774" description="SAF domain-containing protein" evidence="4">
    <location>
        <begin position="43"/>
        <end position="474"/>
    </location>
</feature>
<accession>A0A6J5FKM9</accession>
<keyword evidence="2 4" id="KW-0732">Signal</keyword>
<dbReference type="Gene3D" id="3.90.1210.10">
    <property type="entry name" value="Antifreeze-like/N-acetylneuraminic acid synthase C-terminal domain"/>
    <property type="match status" value="1"/>
</dbReference>
<dbReference type="InterPro" id="IPR039246">
    <property type="entry name" value="Flagellar_FlgA"/>
</dbReference>
<feature type="signal peptide" evidence="4">
    <location>
        <begin position="1"/>
        <end position="42"/>
    </location>
</feature>
<dbReference type="AlphaFoldDB" id="A0A6J5FKM9"/>
<evidence type="ECO:0000256" key="1">
    <source>
        <dbReference type="ARBA" id="ARBA00004418"/>
    </source>
</evidence>
<evidence type="ECO:0000256" key="4">
    <source>
        <dbReference type="SAM" id="SignalP"/>
    </source>
</evidence>
<dbReference type="RefSeq" id="WP_227875329.1">
    <property type="nucleotide sequence ID" value="NZ_CADIKL010000004.1"/>
</dbReference>
<dbReference type="Pfam" id="PF17656">
    <property type="entry name" value="ChapFlgA_N"/>
    <property type="match status" value="1"/>
</dbReference>
<dbReference type="NCBIfam" id="TIGR03170">
    <property type="entry name" value="flgA_cterm"/>
    <property type="match status" value="1"/>
</dbReference>
<dbReference type="Proteomes" id="UP000494119">
    <property type="component" value="Unassembled WGS sequence"/>
</dbReference>
<feature type="domain" description="SAF" evidence="5">
    <location>
        <begin position="350"/>
        <end position="412"/>
    </location>
</feature>
<dbReference type="EMBL" id="CADIKL010000004">
    <property type="protein sequence ID" value="CAB3780434.1"/>
    <property type="molecule type" value="Genomic_DNA"/>
</dbReference>
<evidence type="ECO:0000256" key="3">
    <source>
        <dbReference type="ARBA" id="ARBA00022764"/>
    </source>
</evidence>
<dbReference type="InterPro" id="IPR041231">
    <property type="entry name" value="FlgA_N"/>
</dbReference>
<gene>
    <name evidence="6" type="ORF">LMG28688_01034</name>
</gene>
<dbReference type="Gene3D" id="2.30.30.760">
    <property type="match status" value="1"/>
</dbReference>
<evidence type="ECO:0000313" key="6">
    <source>
        <dbReference type="EMBL" id="CAB3780434.1"/>
    </source>
</evidence>
<dbReference type="CDD" id="cd11614">
    <property type="entry name" value="SAF_CpaB_FlgA_like"/>
    <property type="match status" value="1"/>
</dbReference>
<dbReference type="GO" id="GO:0042597">
    <property type="term" value="C:periplasmic space"/>
    <property type="evidence" value="ECO:0007669"/>
    <property type="project" value="UniProtKB-SubCell"/>
</dbReference>
<evidence type="ECO:0000259" key="5">
    <source>
        <dbReference type="SMART" id="SM00858"/>
    </source>
</evidence>
<sequence>MPHTALFRARREAAASRAQRRSVSRAFAVVVAALAVSGGAHAQSEAEAAGQQIYIAGPGDRAGSDAARMSAMLAQGGGAGSRGAAANANASANAYAQNAAVLAQSPRQDQQQDFAQAQNQPGMIAIPGPGERGRAGDAAAPEIVTIPAPGTPGTSAAATPPALRPALARAVQPMRVPAASVSASASASASAYPTAAMNGNAGTGGLQRVNVVRPSSAVAPVVVETAAPAAAARLSTVPVTRAPAVTAANSAPAASAMAYAQTAQLPPGQEDGERIRATVVAYLQQQAAGLPGKVSVSVGPVFPRGLAACAALEPFMPPGARTWGRTTVGVRCVGAKPWTLYVVGRVAVDITYYVAARQIDAGQMLSSADFMPREGDLASLPQTIITDPTQANGAVALARITAGLPLRTDMLRSASSVVIGQTVKVVAVGSNFTISAEGSVLNNAAPGQMVRVRTAGGQIISGVVKDAATVQVQI</sequence>
<keyword evidence="7" id="KW-1185">Reference proteome</keyword>
<name>A0A6J5FKM9_9BURK</name>
<protein>
    <recommendedName>
        <fullName evidence="5">SAF domain-containing protein</fullName>
    </recommendedName>
</protein>
<dbReference type="InterPro" id="IPR017585">
    <property type="entry name" value="SAF_FlgA"/>
</dbReference>
<evidence type="ECO:0000256" key="2">
    <source>
        <dbReference type="ARBA" id="ARBA00022729"/>
    </source>
</evidence>
<evidence type="ECO:0000313" key="7">
    <source>
        <dbReference type="Proteomes" id="UP000494119"/>
    </source>
</evidence>
<organism evidence="6 7">
    <name type="scientific">Paraburkholderia caffeinitolerans</name>
    <dbReference type="NCBI Taxonomy" id="1723730"/>
    <lineage>
        <taxon>Bacteria</taxon>
        <taxon>Pseudomonadati</taxon>
        <taxon>Pseudomonadota</taxon>
        <taxon>Betaproteobacteria</taxon>
        <taxon>Burkholderiales</taxon>
        <taxon>Burkholderiaceae</taxon>
        <taxon>Paraburkholderia</taxon>
    </lineage>
</organism>
<reference evidence="6 7" key="1">
    <citation type="submission" date="2020-04" db="EMBL/GenBank/DDBJ databases">
        <authorList>
            <person name="De Canck E."/>
        </authorList>
    </citation>
    <scope>NUCLEOTIDE SEQUENCE [LARGE SCALE GENOMIC DNA]</scope>
    <source>
        <strain evidence="6 7">LMG 28688</strain>
    </source>
</reference>
<dbReference type="PANTHER" id="PTHR36307">
    <property type="entry name" value="FLAGELLA BASAL BODY P-RING FORMATION PROTEIN FLGA"/>
    <property type="match status" value="1"/>
</dbReference>
<dbReference type="PANTHER" id="PTHR36307:SF1">
    <property type="entry name" value="FLAGELLA BASAL BODY P-RING FORMATION PROTEIN FLGA"/>
    <property type="match status" value="1"/>
</dbReference>
<dbReference type="InterPro" id="IPR013974">
    <property type="entry name" value="SAF"/>
</dbReference>
<proteinExistence type="predicted"/>
<keyword evidence="3" id="KW-0574">Periplasm</keyword>
<dbReference type="SMART" id="SM00858">
    <property type="entry name" value="SAF"/>
    <property type="match status" value="1"/>
</dbReference>